<evidence type="ECO:0000313" key="13">
    <source>
        <dbReference type="EMBL" id="BCB26525.1"/>
    </source>
</evidence>
<evidence type="ECO:0000256" key="11">
    <source>
        <dbReference type="SAM" id="MobiDB-lite"/>
    </source>
</evidence>
<dbReference type="InterPro" id="IPR002151">
    <property type="entry name" value="Kinesin_light"/>
</dbReference>
<keyword evidence="9" id="KW-0206">Cytoskeleton</keyword>
<accession>A0A6F8VCN9</accession>
<evidence type="ECO:0000256" key="2">
    <source>
        <dbReference type="ARBA" id="ARBA00009622"/>
    </source>
</evidence>
<comment type="similarity">
    <text evidence="2">Belongs to the kinesin light chain family.</text>
</comment>
<dbReference type="GO" id="GO:0007018">
    <property type="term" value="P:microtubule-based movement"/>
    <property type="evidence" value="ECO:0007669"/>
    <property type="project" value="TreeGrafter"/>
</dbReference>
<evidence type="ECO:0000256" key="10">
    <source>
        <dbReference type="PROSITE-ProRule" id="PRU00339"/>
    </source>
</evidence>
<comment type="subcellular location">
    <subcellularLocation>
        <location evidence="1">Cytoplasm</location>
        <location evidence="1">Cytoskeleton</location>
    </subcellularLocation>
</comment>
<evidence type="ECO:0000256" key="6">
    <source>
        <dbReference type="ARBA" id="ARBA00022803"/>
    </source>
</evidence>
<keyword evidence="3" id="KW-0963">Cytoplasm</keyword>
<reference evidence="14" key="1">
    <citation type="submission" date="2020-03" db="EMBL/GenBank/DDBJ databases">
        <title>Complete genome sequence of sulfur-oxidizing bacterium skT11.</title>
        <authorList>
            <person name="Kanda M."/>
            <person name="Kojima H."/>
            <person name="Fukui M."/>
        </authorList>
    </citation>
    <scope>NUCLEOTIDE SEQUENCE [LARGE SCALE GENOMIC DNA]</scope>
    <source>
        <strain evidence="14">skT11</strain>
    </source>
</reference>
<feature type="domain" description="CHAT" evidence="12">
    <location>
        <begin position="566"/>
        <end position="909"/>
    </location>
</feature>
<evidence type="ECO:0000256" key="4">
    <source>
        <dbReference type="ARBA" id="ARBA00022701"/>
    </source>
</evidence>
<feature type="compositionally biased region" description="Acidic residues" evidence="11">
    <location>
        <begin position="428"/>
        <end position="440"/>
    </location>
</feature>
<protein>
    <recommendedName>
        <fullName evidence="12">CHAT domain-containing protein</fullName>
    </recommendedName>
</protein>
<evidence type="ECO:0000256" key="5">
    <source>
        <dbReference type="ARBA" id="ARBA00022737"/>
    </source>
</evidence>
<dbReference type="GO" id="GO:0005874">
    <property type="term" value="C:microtubule"/>
    <property type="evidence" value="ECO:0007669"/>
    <property type="project" value="UniProtKB-KW"/>
</dbReference>
<dbReference type="GO" id="GO:0019894">
    <property type="term" value="F:kinesin binding"/>
    <property type="evidence" value="ECO:0007669"/>
    <property type="project" value="TreeGrafter"/>
</dbReference>
<dbReference type="PANTHER" id="PTHR45783:SF3">
    <property type="entry name" value="KINESIN LIGHT CHAIN"/>
    <property type="match status" value="1"/>
</dbReference>
<dbReference type="Gene3D" id="1.25.40.10">
    <property type="entry name" value="Tetratricopeptide repeat domain"/>
    <property type="match status" value="2"/>
</dbReference>
<dbReference type="InterPro" id="IPR011990">
    <property type="entry name" value="TPR-like_helical_dom_sf"/>
</dbReference>
<dbReference type="Pfam" id="PF12770">
    <property type="entry name" value="CHAT"/>
    <property type="match status" value="1"/>
</dbReference>
<gene>
    <name evidence="13" type="ORF">SKTS_14110</name>
</gene>
<evidence type="ECO:0000256" key="7">
    <source>
        <dbReference type="ARBA" id="ARBA00023054"/>
    </source>
</evidence>
<dbReference type="GO" id="GO:0005871">
    <property type="term" value="C:kinesin complex"/>
    <property type="evidence" value="ECO:0007669"/>
    <property type="project" value="InterPro"/>
</dbReference>
<dbReference type="EMBL" id="AP022853">
    <property type="protein sequence ID" value="BCB26525.1"/>
    <property type="molecule type" value="Genomic_DNA"/>
</dbReference>
<keyword evidence="5" id="KW-0677">Repeat</keyword>
<feature type="region of interest" description="Disordered" evidence="11">
    <location>
        <begin position="425"/>
        <end position="447"/>
    </location>
</feature>
<keyword evidence="14" id="KW-1185">Reference proteome</keyword>
<evidence type="ECO:0000259" key="12">
    <source>
        <dbReference type="Pfam" id="PF12770"/>
    </source>
</evidence>
<evidence type="ECO:0000256" key="3">
    <source>
        <dbReference type="ARBA" id="ARBA00022490"/>
    </source>
</evidence>
<organism evidence="13 14">
    <name type="scientific">Sulfurimicrobium lacus</name>
    <dbReference type="NCBI Taxonomy" id="2715678"/>
    <lineage>
        <taxon>Bacteria</taxon>
        <taxon>Pseudomonadati</taxon>
        <taxon>Pseudomonadota</taxon>
        <taxon>Betaproteobacteria</taxon>
        <taxon>Nitrosomonadales</taxon>
        <taxon>Sulfuricellaceae</taxon>
        <taxon>Sulfurimicrobium</taxon>
    </lineage>
</organism>
<dbReference type="PANTHER" id="PTHR45783">
    <property type="entry name" value="KINESIN LIGHT CHAIN"/>
    <property type="match status" value="1"/>
</dbReference>
<name>A0A6F8VCN9_9PROT</name>
<dbReference type="SMART" id="SM00028">
    <property type="entry name" value="TPR"/>
    <property type="match status" value="6"/>
</dbReference>
<dbReference type="Proteomes" id="UP000502260">
    <property type="component" value="Chromosome"/>
</dbReference>
<dbReference type="KEGG" id="slac:SKTS_14110"/>
<evidence type="ECO:0000256" key="1">
    <source>
        <dbReference type="ARBA" id="ARBA00004245"/>
    </source>
</evidence>
<dbReference type="SUPFAM" id="SSF48452">
    <property type="entry name" value="TPR-like"/>
    <property type="match status" value="2"/>
</dbReference>
<evidence type="ECO:0000313" key="14">
    <source>
        <dbReference type="Proteomes" id="UP000502260"/>
    </source>
</evidence>
<keyword evidence="6 10" id="KW-0802">TPR repeat</keyword>
<dbReference type="PROSITE" id="PS50005">
    <property type="entry name" value="TPR"/>
    <property type="match status" value="1"/>
</dbReference>
<dbReference type="InterPro" id="IPR024983">
    <property type="entry name" value="CHAT_dom"/>
</dbReference>
<dbReference type="InterPro" id="IPR019734">
    <property type="entry name" value="TPR_rpt"/>
</dbReference>
<dbReference type="Pfam" id="PF13424">
    <property type="entry name" value="TPR_12"/>
    <property type="match status" value="3"/>
</dbReference>
<dbReference type="GO" id="GO:0005737">
    <property type="term" value="C:cytoplasm"/>
    <property type="evidence" value="ECO:0007669"/>
    <property type="project" value="TreeGrafter"/>
</dbReference>
<keyword evidence="7" id="KW-0175">Coiled coil</keyword>
<evidence type="ECO:0000256" key="8">
    <source>
        <dbReference type="ARBA" id="ARBA00023175"/>
    </source>
</evidence>
<proteinExistence type="inferred from homology"/>
<keyword evidence="4" id="KW-0493">Microtubule</keyword>
<keyword evidence="8" id="KW-0505">Motor protein</keyword>
<dbReference type="AlphaFoldDB" id="A0A6F8VCN9"/>
<sequence>MEGAKVKLGKADFAGAEKLARQALDFARVSFGDDAFRVANACNLLGKVLNAEGHFAEAEGLFRQAAEQRRKTLGEEDARTANSFVFLGKVLAGMGKLAEAEQAFQEALRMQQRYRAQNDPDIAKTLNSLAKLNIDLGHYTEAESGAKKALQLVQEAYPGRKHPTAAKSLRLLAMAVAKQPSHLEEAESYARRALAMEEALSGPDHPDTARNLNILGNLLLQRGQVDEAEPLLRRALASEEKMLGADHADTAKTMANLARLLAGKGRHDEAETLFRNALDIARNAGQLQQQVQYARQLGRFLAKRGRTKEALVPYREAVDTLDRLYASTRGLAEDSRESFIAQYAPVYREMVDLLLHLNQLVPQGGYDQEALAVVSRTQSRLFTDLMRQADVATFAGDNRFTMLKQRRDELLVTLTSLRQVLATSASEADAEDDSENDDTGDTQASGRHQRKALLEHIHAAETELKQADDSLWQAYPRFMELVAPRPVTVTELQQKLLHPGEALVSFYLLPDKAVLFAVTPQRFTVTTSDAGEDSVAQRVLSLRQAMTKMASGAPVNVLRGFDPSVLASLYHDLFAPMEGSIGKTEKVFVAADGPLYTLPLEMLVTRYEKPEHQAFIAARKLADGSLAHPLLAEYATLSYLGQQRRFAYLPSLAALASLRQHPKSAPKNVLSMELVAFGDPLYAPPSKDMSPLAPDALPVRRVRAGSSFLPPLPETADEVRQVAALIGGKSRIFLEAEAQEHTVKTLDLRNTRYLLFATHGLLGGDYPGTGNQPALALTMTGDLQGEDGLLTMKEVLENLDLGARLVVLSACNTVGEGSRAARGEGFAGLTRAFMYAGAKGLVVSHWSVESSSTDELVKQLFTALREGQPPWNALDSARHKLAGESFAVGKQIVSRAHPYFWAPFVFVGD</sequence>
<feature type="repeat" description="TPR" evidence="10">
    <location>
        <begin position="81"/>
        <end position="114"/>
    </location>
</feature>
<evidence type="ECO:0000256" key="9">
    <source>
        <dbReference type="ARBA" id="ARBA00023212"/>
    </source>
</evidence>